<dbReference type="AlphaFoldDB" id="A0A0A9AQV4"/>
<evidence type="ECO:0000313" key="1">
    <source>
        <dbReference type="EMBL" id="JAD49467.1"/>
    </source>
</evidence>
<organism evidence="1">
    <name type="scientific">Arundo donax</name>
    <name type="common">Giant reed</name>
    <name type="synonym">Donax arundinaceus</name>
    <dbReference type="NCBI Taxonomy" id="35708"/>
    <lineage>
        <taxon>Eukaryota</taxon>
        <taxon>Viridiplantae</taxon>
        <taxon>Streptophyta</taxon>
        <taxon>Embryophyta</taxon>
        <taxon>Tracheophyta</taxon>
        <taxon>Spermatophyta</taxon>
        <taxon>Magnoliopsida</taxon>
        <taxon>Liliopsida</taxon>
        <taxon>Poales</taxon>
        <taxon>Poaceae</taxon>
        <taxon>PACMAD clade</taxon>
        <taxon>Arundinoideae</taxon>
        <taxon>Arundineae</taxon>
        <taxon>Arundo</taxon>
    </lineage>
</organism>
<reference evidence="1" key="2">
    <citation type="journal article" date="2015" name="Data Brief">
        <title>Shoot transcriptome of the giant reed, Arundo donax.</title>
        <authorList>
            <person name="Barrero R.A."/>
            <person name="Guerrero F.D."/>
            <person name="Moolhuijzen P."/>
            <person name="Goolsby J.A."/>
            <person name="Tidwell J."/>
            <person name="Bellgard S.E."/>
            <person name="Bellgard M.I."/>
        </authorList>
    </citation>
    <scope>NUCLEOTIDE SEQUENCE</scope>
    <source>
        <tissue evidence="1">Shoot tissue taken approximately 20 cm above the soil surface</tissue>
    </source>
</reference>
<name>A0A0A9AQV4_ARUDO</name>
<proteinExistence type="predicted"/>
<reference evidence="1" key="1">
    <citation type="submission" date="2014-09" db="EMBL/GenBank/DDBJ databases">
        <authorList>
            <person name="Magalhaes I.L.F."/>
            <person name="Oliveira U."/>
            <person name="Santos F.R."/>
            <person name="Vidigal T.H.D.A."/>
            <person name="Brescovit A.D."/>
            <person name="Santos A.J."/>
        </authorList>
    </citation>
    <scope>NUCLEOTIDE SEQUENCE</scope>
    <source>
        <tissue evidence="1">Shoot tissue taken approximately 20 cm above the soil surface</tissue>
    </source>
</reference>
<protein>
    <submittedName>
        <fullName evidence="1">Uncharacterized protein</fullName>
    </submittedName>
</protein>
<accession>A0A0A9AQV4</accession>
<dbReference type="EMBL" id="GBRH01248428">
    <property type="protein sequence ID" value="JAD49467.1"/>
    <property type="molecule type" value="Transcribed_RNA"/>
</dbReference>
<sequence length="30" mass="3427">MQKHDLDLTPTRTDCKSVTHLSLICSRAQQ</sequence>